<dbReference type="OrthoDB" id="540623at2759"/>
<sequence>MTAFGPFVAAAASGAYANASATTRAFLLTCTAQGKPGYACSAAAALMLTGTSTLASRLGQLCSTLGACGGVSGCSFTVAGSNGSVAVLSGHIDGCSVEGVVGGQSRALYGASSLPSGSCRFGADCGSGRGCYLPALSNDELYGTSGAAQRMCTCSSSVGLCYSMSTCLGADVCAALGTCVAYCDLAATQQLLLELNAGAAACDPSAGGADCAPGEVCAAVPGCSVWGCDTSAQLLSRTSCLGRCRPAALLPVSAVIADDGRQVRVALNAPARPLAEVPCSLLLDVAGSALVGDGGALCSAAGSSLSIQLAPNATLMAFAGLSLAGGSLLTWRLDPTAPFAGMFSVSSCASCAGPTALITGPTVLDGRSTGGCASFLAAASLRPPAFDASPSRDPSGRAAWADVAWAVPAPAGAPAAGLAVLQAAAERANAAASPNDRLVLALTAAEAAALPEFGSYGLTVTVTSWLGGASTATFAFAVVAAVWSPWAVRIARPENGVFRIADGLHLVASVDEACATSTHRSPAPFTT</sequence>
<dbReference type="Proteomes" id="UP000075714">
    <property type="component" value="Unassembled WGS sequence"/>
</dbReference>
<dbReference type="EMBL" id="LSYV01000030">
    <property type="protein sequence ID" value="KXZ48261.1"/>
    <property type="molecule type" value="Genomic_DNA"/>
</dbReference>
<gene>
    <name evidence="1" type="ORF">GPECTOR_29g4</name>
</gene>
<name>A0A150GEH2_GONPE</name>
<organism evidence="1 2">
    <name type="scientific">Gonium pectorale</name>
    <name type="common">Green alga</name>
    <dbReference type="NCBI Taxonomy" id="33097"/>
    <lineage>
        <taxon>Eukaryota</taxon>
        <taxon>Viridiplantae</taxon>
        <taxon>Chlorophyta</taxon>
        <taxon>core chlorophytes</taxon>
        <taxon>Chlorophyceae</taxon>
        <taxon>CS clade</taxon>
        <taxon>Chlamydomonadales</taxon>
        <taxon>Volvocaceae</taxon>
        <taxon>Gonium</taxon>
    </lineage>
</organism>
<dbReference type="AlphaFoldDB" id="A0A150GEH2"/>
<protein>
    <submittedName>
        <fullName evidence="1">Uncharacterized protein</fullName>
    </submittedName>
</protein>
<accession>A0A150GEH2</accession>
<keyword evidence="2" id="KW-1185">Reference proteome</keyword>
<reference evidence="2" key="1">
    <citation type="journal article" date="2016" name="Nat. Commun.">
        <title>The Gonium pectorale genome demonstrates co-option of cell cycle regulation during the evolution of multicellularity.</title>
        <authorList>
            <person name="Hanschen E.R."/>
            <person name="Marriage T.N."/>
            <person name="Ferris P.J."/>
            <person name="Hamaji T."/>
            <person name="Toyoda A."/>
            <person name="Fujiyama A."/>
            <person name="Neme R."/>
            <person name="Noguchi H."/>
            <person name="Minakuchi Y."/>
            <person name="Suzuki M."/>
            <person name="Kawai-Toyooka H."/>
            <person name="Smith D.R."/>
            <person name="Sparks H."/>
            <person name="Anderson J."/>
            <person name="Bakaric R."/>
            <person name="Luria V."/>
            <person name="Karger A."/>
            <person name="Kirschner M.W."/>
            <person name="Durand P.M."/>
            <person name="Michod R.E."/>
            <person name="Nozaki H."/>
            <person name="Olson B.J."/>
        </authorList>
    </citation>
    <scope>NUCLEOTIDE SEQUENCE [LARGE SCALE GENOMIC DNA]</scope>
    <source>
        <strain evidence="2">NIES-2863</strain>
    </source>
</reference>
<proteinExistence type="predicted"/>
<evidence type="ECO:0000313" key="2">
    <source>
        <dbReference type="Proteomes" id="UP000075714"/>
    </source>
</evidence>
<evidence type="ECO:0000313" key="1">
    <source>
        <dbReference type="EMBL" id="KXZ48261.1"/>
    </source>
</evidence>
<comment type="caution">
    <text evidence="1">The sequence shown here is derived from an EMBL/GenBank/DDBJ whole genome shotgun (WGS) entry which is preliminary data.</text>
</comment>